<feature type="transmembrane region" description="Helical" evidence="1">
    <location>
        <begin position="68"/>
        <end position="88"/>
    </location>
</feature>
<keyword evidence="1" id="KW-0812">Transmembrane</keyword>
<dbReference type="EMBL" id="BOMV01000078">
    <property type="protein sequence ID" value="GIE99948.1"/>
    <property type="molecule type" value="Genomic_DNA"/>
</dbReference>
<dbReference type="GO" id="GO:0140359">
    <property type="term" value="F:ABC-type transporter activity"/>
    <property type="evidence" value="ECO:0007669"/>
    <property type="project" value="InterPro"/>
</dbReference>
<keyword evidence="1" id="KW-0472">Membrane</keyword>
<dbReference type="RefSeq" id="WP_203787168.1">
    <property type="nucleotide sequence ID" value="NZ_BOMV01000078.1"/>
</dbReference>
<evidence type="ECO:0000313" key="3">
    <source>
        <dbReference type="Proteomes" id="UP000636960"/>
    </source>
</evidence>
<feature type="transmembrane region" description="Helical" evidence="1">
    <location>
        <begin position="180"/>
        <end position="198"/>
    </location>
</feature>
<dbReference type="AlphaFoldDB" id="A0A919K7I7"/>
<proteinExistence type="predicted"/>
<feature type="transmembrane region" description="Helical" evidence="1">
    <location>
        <begin position="153"/>
        <end position="173"/>
    </location>
</feature>
<dbReference type="Proteomes" id="UP000636960">
    <property type="component" value="Unassembled WGS sequence"/>
</dbReference>
<feature type="transmembrane region" description="Helical" evidence="1">
    <location>
        <begin position="108"/>
        <end position="141"/>
    </location>
</feature>
<name>A0A919K7I7_9ACTN</name>
<gene>
    <name evidence="2" type="ORF">Ari01nite_74130</name>
</gene>
<comment type="caution">
    <text evidence="2">The sequence shown here is derived from an EMBL/GenBank/DDBJ whole genome shotgun (WGS) entry which is preliminary data.</text>
</comment>
<sequence>MTATSLPPARAGLRGAVAAEWTKLAVRSTWACLASAIVIMAVYCAYYGTIVLIQNEENAADAQPIGNAPQSAVLVVQFVAIVWAMQSVTSEYSTGSIRTTLQWVPDRFTLLLAKVLVAAATTFAVGTLLGVFGALVAWPLFGGYGIVEAGDVIVDAVLVGANLALLSIMAIGAGAALRKAAGALAIVFVALVVLPVLLQPTGNPGADEVLREVNQYLPGYAGMNFMRGIDEYYPAYAGFFVVAAWSLAALLIGYRRLRSRDA</sequence>
<evidence type="ECO:0000256" key="1">
    <source>
        <dbReference type="SAM" id="Phobius"/>
    </source>
</evidence>
<evidence type="ECO:0000313" key="2">
    <source>
        <dbReference type="EMBL" id="GIE99948.1"/>
    </source>
</evidence>
<keyword evidence="1" id="KW-1133">Transmembrane helix</keyword>
<keyword evidence="3" id="KW-1185">Reference proteome</keyword>
<reference evidence="2" key="1">
    <citation type="submission" date="2021-01" db="EMBL/GenBank/DDBJ databases">
        <title>Whole genome shotgun sequence of Actinoplanes rishiriensis NBRC 108556.</title>
        <authorList>
            <person name="Komaki H."/>
            <person name="Tamura T."/>
        </authorList>
    </citation>
    <scope>NUCLEOTIDE SEQUENCE</scope>
    <source>
        <strain evidence="2">NBRC 108556</strain>
    </source>
</reference>
<feature type="transmembrane region" description="Helical" evidence="1">
    <location>
        <begin position="30"/>
        <end position="48"/>
    </location>
</feature>
<accession>A0A919K7I7</accession>
<feature type="transmembrane region" description="Helical" evidence="1">
    <location>
        <begin position="233"/>
        <end position="254"/>
    </location>
</feature>
<dbReference type="GO" id="GO:0005886">
    <property type="term" value="C:plasma membrane"/>
    <property type="evidence" value="ECO:0007669"/>
    <property type="project" value="UniProtKB-SubCell"/>
</dbReference>
<organism evidence="2 3">
    <name type="scientific">Paractinoplanes rishiriensis</name>
    <dbReference type="NCBI Taxonomy" id="1050105"/>
    <lineage>
        <taxon>Bacteria</taxon>
        <taxon>Bacillati</taxon>
        <taxon>Actinomycetota</taxon>
        <taxon>Actinomycetes</taxon>
        <taxon>Micromonosporales</taxon>
        <taxon>Micromonosporaceae</taxon>
        <taxon>Paractinoplanes</taxon>
    </lineage>
</organism>
<protein>
    <submittedName>
        <fullName evidence="2">ABC transporter</fullName>
    </submittedName>
</protein>